<name>A0A7S2U6M7_9STRA</name>
<organism evidence="2">
    <name type="scientific">Attheya septentrionalis</name>
    <dbReference type="NCBI Taxonomy" id="420275"/>
    <lineage>
        <taxon>Eukaryota</taxon>
        <taxon>Sar</taxon>
        <taxon>Stramenopiles</taxon>
        <taxon>Ochrophyta</taxon>
        <taxon>Bacillariophyta</taxon>
        <taxon>Coscinodiscophyceae</taxon>
        <taxon>Chaetocerotophycidae</taxon>
        <taxon>Chaetocerotales</taxon>
        <taxon>Attheyaceae</taxon>
        <taxon>Attheya</taxon>
    </lineage>
</organism>
<dbReference type="AlphaFoldDB" id="A0A7S2U6M7"/>
<feature type="region of interest" description="Disordered" evidence="1">
    <location>
        <begin position="164"/>
        <end position="198"/>
    </location>
</feature>
<protein>
    <submittedName>
        <fullName evidence="2">Uncharacterized protein</fullName>
    </submittedName>
</protein>
<evidence type="ECO:0000256" key="1">
    <source>
        <dbReference type="SAM" id="MobiDB-lite"/>
    </source>
</evidence>
<gene>
    <name evidence="2" type="ORF">ASEP1449_LOCUS1971</name>
</gene>
<evidence type="ECO:0000313" key="2">
    <source>
        <dbReference type="EMBL" id="CAD9810148.1"/>
    </source>
</evidence>
<dbReference type="EMBL" id="HBHQ01003036">
    <property type="protein sequence ID" value="CAD9810148.1"/>
    <property type="molecule type" value="Transcribed_RNA"/>
</dbReference>
<proteinExistence type="predicted"/>
<sequence>MGNATSDLKVGSVFGSKEEIIQIVNDCGGESERDYRVYRNQENLLHIVCTRQYRLLKKANVQNAANKKTFLAEGGDVKEWKPEAAPEECTGHVKSTLAYRKEYRESHNDHSFRIVSISPHTCDGPPAKLRGSRIGPRLSAGPLPTQASFSSFPVEEELNPFLVEAQPSITDDRKRSSTSSSVGSESKKVRPANNDARQTTSCVEMRRLTMYFAQFDGGKIWDQVEPFAEALYHKDMQVVSDMGTTSRNDFKASMKQNVEEHVFIDMLKFEKLHDGNILYEIDLHKSHGVVFHEKSLCIFKDGKLFRINKNVK</sequence>
<feature type="region of interest" description="Disordered" evidence="1">
    <location>
        <begin position="116"/>
        <end position="146"/>
    </location>
</feature>
<reference evidence="2" key="1">
    <citation type="submission" date="2021-01" db="EMBL/GenBank/DDBJ databases">
        <authorList>
            <person name="Corre E."/>
            <person name="Pelletier E."/>
            <person name="Niang G."/>
            <person name="Scheremetjew M."/>
            <person name="Finn R."/>
            <person name="Kale V."/>
            <person name="Holt S."/>
            <person name="Cochrane G."/>
            <person name="Meng A."/>
            <person name="Brown T."/>
            <person name="Cohen L."/>
        </authorList>
    </citation>
    <scope>NUCLEOTIDE SEQUENCE</scope>
    <source>
        <strain evidence="2">CCMP2084</strain>
    </source>
</reference>
<accession>A0A7S2U6M7</accession>